<comment type="caution">
    <text evidence="3">The sequence shown here is derived from an EMBL/GenBank/DDBJ whole genome shotgun (WGS) entry which is preliminary data.</text>
</comment>
<feature type="compositionally biased region" description="Low complexity" evidence="1">
    <location>
        <begin position="164"/>
        <end position="176"/>
    </location>
</feature>
<keyword evidence="4" id="KW-1185">Reference proteome</keyword>
<feature type="chain" id="PRO_5017722402" evidence="2">
    <location>
        <begin position="24"/>
        <end position="194"/>
    </location>
</feature>
<reference evidence="4" key="1">
    <citation type="submission" date="2017-05" db="EMBL/GenBank/DDBJ databases">
        <authorList>
            <person name="Sharma S."/>
            <person name="Sidhu C."/>
            <person name="Pinnaka A.K."/>
        </authorList>
    </citation>
    <scope>NUCLEOTIDE SEQUENCE [LARGE SCALE GENOMIC DNA]</scope>
    <source>
        <strain evidence="4">AK93</strain>
    </source>
</reference>
<feature type="signal peptide" evidence="2">
    <location>
        <begin position="1"/>
        <end position="23"/>
    </location>
</feature>
<evidence type="ECO:0000256" key="2">
    <source>
        <dbReference type="SAM" id="SignalP"/>
    </source>
</evidence>
<dbReference type="SUPFAM" id="SSF48452">
    <property type="entry name" value="TPR-like"/>
    <property type="match status" value="1"/>
</dbReference>
<proteinExistence type="predicted"/>
<dbReference type="RefSeq" id="WP_116348124.1">
    <property type="nucleotide sequence ID" value="NZ_NFZW01000015.1"/>
</dbReference>
<dbReference type="InterPro" id="IPR019734">
    <property type="entry name" value="TPR_rpt"/>
</dbReference>
<dbReference type="InterPro" id="IPR011990">
    <property type="entry name" value="TPR-like_helical_dom_sf"/>
</dbReference>
<accession>A0A3E0WNU8</accession>
<feature type="region of interest" description="Disordered" evidence="1">
    <location>
        <begin position="156"/>
        <end position="178"/>
    </location>
</feature>
<dbReference type="EMBL" id="NFZW01000015">
    <property type="protein sequence ID" value="RFA34632.1"/>
    <property type="molecule type" value="Genomic_DNA"/>
</dbReference>
<evidence type="ECO:0000313" key="4">
    <source>
        <dbReference type="Proteomes" id="UP000256763"/>
    </source>
</evidence>
<protein>
    <submittedName>
        <fullName evidence="3">Uncharacterized protein</fullName>
    </submittedName>
</protein>
<dbReference type="AlphaFoldDB" id="A0A3E0WNU8"/>
<evidence type="ECO:0000256" key="1">
    <source>
        <dbReference type="SAM" id="MobiDB-lite"/>
    </source>
</evidence>
<gene>
    <name evidence="3" type="ORF">CAL65_14815</name>
</gene>
<dbReference type="SMART" id="SM00028">
    <property type="entry name" value="TPR"/>
    <property type="match status" value="2"/>
</dbReference>
<organism evidence="3 4">
    <name type="scientific">Alkalilimnicola ehrlichii</name>
    <dbReference type="NCBI Taxonomy" id="351052"/>
    <lineage>
        <taxon>Bacteria</taxon>
        <taxon>Pseudomonadati</taxon>
        <taxon>Pseudomonadota</taxon>
        <taxon>Gammaproteobacteria</taxon>
        <taxon>Chromatiales</taxon>
        <taxon>Ectothiorhodospiraceae</taxon>
        <taxon>Alkalilimnicola</taxon>
    </lineage>
</organism>
<sequence length="194" mass="21479">MRRQLVYRFILALTLALAATAQAESLSSRAHQVLSQVYQSLDDGAWDTAVEQLDQAITALAREPYAQALAYQLRGYAHSQAERYPAALTDFRQALAADALPASTRQQLLYNMAQLHLLLEEFAQAVEVVEQWLSKARDIAPAGRVVAASAYLNHKDYRRPPPSSRRQSSNSPRLPRFGIKCCLAPGSPWTTAPS</sequence>
<name>A0A3E0WNU8_9GAMM</name>
<dbReference type="Proteomes" id="UP000256763">
    <property type="component" value="Unassembled WGS sequence"/>
</dbReference>
<keyword evidence="2" id="KW-0732">Signal</keyword>
<evidence type="ECO:0000313" key="3">
    <source>
        <dbReference type="EMBL" id="RFA34632.1"/>
    </source>
</evidence>
<dbReference type="Gene3D" id="1.25.40.10">
    <property type="entry name" value="Tetratricopeptide repeat domain"/>
    <property type="match status" value="1"/>
</dbReference>